<dbReference type="Pfam" id="PF20463">
    <property type="entry name" value="PDH_C"/>
    <property type="match status" value="1"/>
</dbReference>
<dbReference type="InterPro" id="IPR046826">
    <property type="entry name" value="PDH_N"/>
</dbReference>
<evidence type="ECO:0000259" key="5">
    <source>
        <dbReference type="PROSITE" id="PS51176"/>
    </source>
</evidence>
<dbReference type="GO" id="GO:0047794">
    <property type="term" value="F:cyclohexadienyl dehydrogenase activity"/>
    <property type="evidence" value="ECO:0007669"/>
    <property type="project" value="UniProtKB-EC"/>
</dbReference>
<proteinExistence type="inferred from homology"/>
<dbReference type="SUPFAM" id="SSF51735">
    <property type="entry name" value="NAD(P)-binding Rossmann-fold domains"/>
    <property type="match status" value="1"/>
</dbReference>
<dbReference type="Proteomes" id="UP000662904">
    <property type="component" value="Chromosome"/>
</dbReference>
<organism evidence="6 7">
    <name type="scientific">Koleobacter methoxysyntrophicus</name>
    <dbReference type="NCBI Taxonomy" id="2751313"/>
    <lineage>
        <taxon>Bacteria</taxon>
        <taxon>Bacillati</taxon>
        <taxon>Bacillota</taxon>
        <taxon>Clostridia</taxon>
        <taxon>Koleobacterales</taxon>
        <taxon>Koleobacteraceae</taxon>
        <taxon>Koleobacter</taxon>
    </lineage>
</organism>
<reference evidence="6" key="1">
    <citation type="submission" date="2020-07" db="EMBL/GenBank/DDBJ databases">
        <title>Koleobacter methoxysyntrophicus gen. nov., sp. nov., a novel anaerobic bacterium isolated from deep subsurface oil field and proposal of Koleobacterales ord. nov. in the phylum Firmicutes.</title>
        <authorList>
            <person name="Sakamoto S."/>
            <person name="Tamaki H."/>
        </authorList>
    </citation>
    <scope>NUCLEOTIDE SEQUENCE</scope>
    <source>
        <strain evidence="6">NRmbB1</strain>
    </source>
</reference>
<dbReference type="SUPFAM" id="SSF48179">
    <property type="entry name" value="6-phosphogluconate dehydrogenase C-terminal domain-like"/>
    <property type="match status" value="1"/>
</dbReference>
<dbReference type="AlphaFoldDB" id="A0A8A0RPX7"/>
<dbReference type="EMBL" id="CP059066">
    <property type="protein sequence ID" value="QSQ09457.1"/>
    <property type="molecule type" value="Genomic_DNA"/>
</dbReference>
<evidence type="ECO:0000313" key="6">
    <source>
        <dbReference type="EMBL" id="QSQ09457.1"/>
    </source>
</evidence>
<comment type="similarity">
    <text evidence="1">Belongs to the prephenate/arogenate dehydrogenase family.</text>
</comment>
<protein>
    <submittedName>
        <fullName evidence="6">Cyclohexadienyl dehydrogenase</fullName>
        <ecNumber evidence="6">1.3.1.43</ecNumber>
    </submittedName>
</protein>
<dbReference type="GO" id="GO:0070403">
    <property type="term" value="F:NAD+ binding"/>
    <property type="evidence" value="ECO:0007669"/>
    <property type="project" value="InterPro"/>
</dbReference>
<dbReference type="InterPro" id="IPR008927">
    <property type="entry name" value="6-PGluconate_DH-like_C_sf"/>
</dbReference>
<dbReference type="PANTHER" id="PTHR21363">
    <property type="entry name" value="PREPHENATE DEHYDROGENASE"/>
    <property type="match status" value="1"/>
</dbReference>
<evidence type="ECO:0000313" key="7">
    <source>
        <dbReference type="Proteomes" id="UP000662904"/>
    </source>
</evidence>
<dbReference type="Gene3D" id="3.40.50.720">
    <property type="entry name" value="NAD(P)-binding Rossmann-like Domain"/>
    <property type="match status" value="1"/>
</dbReference>
<dbReference type="InterPro" id="IPR050812">
    <property type="entry name" value="Preph/Arog_dehydrog"/>
</dbReference>
<dbReference type="GO" id="GO:0006571">
    <property type="term" value="P:tyrosine biosynthetic process"/>
    <property type="evidence" value="ECO:0007669"/>
    <property type="project" value="InterPro"/>
</dbReference>
<dbReference type="EC" id="1.3.1.43" evidence="6"/>
<evidence type="ECO:0000256" key="3">
    <source>
        <dbReference type="ARBA" id="ARBA00029440"/>
    </source>
</evidence>
<feature type="domain" description="Prephenate/arogenate dehydrogenase" evidence="5">
    <location>
        <begin position="5"/>
        <end position="281"/>
    </location>
</feature>
<comment type="pathway">
    <text evidence="3">Amino-acid biosynthesis.</text>
</comment>
<keyword evidence="7" id="KW-1185">Reference proteome</keyword>
<dbReference type="PROSITE" id="PS51176">
    <property type="entry name" value="PDH_ADH"/>
    <property type="match status" value="1"/>
</dbReference>
<name>A0A8A0RPX7_9FIRM</name>
<keyword evidence="2 6" id="KW-0560">Oxidoreductase</keyword>
<gene>
    <name evidence="6" type="primary">tyrC</name>
    <name evidence="6" type="ORF">H0A61_01820</name>
</gene>
<evidence type="ECO:0000256" key="2">
    <source>
        <dbReference type="ARBA" id="ARBA00023002"/>
    </source>
</evidence>
<sequence>MVRIENISIIGLGIIGGSLAKAITKRGLSKKVTGIDIDEKIVKKALEEKVIDRGSINLETVKGSDLIFICTYVMNIPKILQEISPYLKQNSIVTDVGSTKEMVMARARDFLPKGAYFVGGHPMAGSEQSGFLFSRQDMFDKMPYIITPYNDTPKVVIEALKDIIEGIGAKVVIMSPEQHDYVVGLVSHIPQIMASAIVNFTKEVEGCDRVIGKGYLDFTRIVSSNPRMWKDILLSNKGNILELLARLRNRLETLEELIETGDEQGIKEFFCKARSYREGLQ</sequence>
<dbReference type="InterPro" id="IPR046825">
    <property type="entry name" value="PDH_C"/>
</dbReference>
<keyword evidence="4" id="KW-0175">Coiled coil</keyword>
<evidence type="ECO:0000256" key="4">
    <source>
        <dbReference type="SAM" id="Coils"/>
    </source>
</evidence>
<dbReference type="InterPro" id="IPR003099">
    <property type="entry name" value="Prephen_DH"/>
</dbReference>
<dbReference type="FunFam" id="3.40.50.720:FF:000208">
    <property type="entry name" value="Prephenate dehydrogenase"/>
    <property type="match status" value="1"/>
</dbReference>
<accession>A0A8A0RPX7</accession>
<dbReference type="GO" id="GO:0008977">
    <property type="term" value="F:prephenate dehydrogenase (NAD+) activity"/>
    <property type="evidence" value="ECO:0007669"/>
    <property type="project" value="InterPro"/>
</dbReference>
<dbReference type="PANTHER" id="PTHR21363:SF0">
    <property type="entry name" value="PREPHENATE DEHYDROGENASE [NADP(+)]"/>
    <property type="match status" value="1"/>
</dbReference>
<dbReference type="Pfam" id="PF02153">
    <property type="entry name" value="PDH_N"/>
    <property type="match status" value="1"/>
</dbReference>
<evidence type="ECO:0000256" key="1">
    <source>
        <dbReference type="ARBA" id="ARBA00007964"/>
    </source>
</evidence>
<dbReference type="Gene3D" id="1.10.3660.10">
    <property type="entry name" value="6-phosphogluconate dehydrogenase C-terminal like domain"/>
    <property type="match status" value="1"/>
</dbReference>
<feature type="coiled-coil region" evidence="4">
    <location>
        <begin position="237"/>
        <end position="264"/>
    </location>
</feature>
<dbReference type="GO" id="GO:0004665">
    <property type="term" value="F:prephenate dehydrogenase (NADP+) activity"/>
    <property type="evidence" value="ECO:0007669"/>
    <property type="project" value="InterPro"/>
</dbReference>
<dbReference type="RefSeq" id="WP_206706817.1">
    <property type="nucleotide sequence ID" value="NZ_CP059066.1"/>
</dbReference>
<dbReference type="InterPro" id="IPR036291">
    <property type="entry name" value="NAD(P)-bd_dom_sf"/>
</dbReference>
<dbReference type="KEGG" id="kme:H0A61_01820"/>